<dbReference type="EMBL" id="NQOU01000002">
    <property type="protein sequence ID" value="RII83220.1"/>
    <property type="molecule type" value="Genomic_DNA"/>
</dbReference>
<organism evidence="7 8">
    <name type="scientific">Neopusillimonas maritima</name>
    <dbReference type="NCBI Taxonomy" id="2026239"/>
    <lineage>
        <taxon>Bacteria</taxon>
        <taxon>Pseudomonadati</taxon>
        <taxon>Pseudomonadota</taxon>
        <taxon>Betaproteobacteria</taxon>
        <taxon>Burkholderiales</taxon>
        <taxon>Alcaligenaceae</taxon>
        <taxon>Neopusillimonas</taxon>
    </lineage>
</organism>
<dbReference type="CDD" id="cd06581">
    <property type="entry name" value="TM_PBP1_LivM_like"/>
    <property type="match status" value="1"/>
</dbReference>
<feature type="transmembrane region" description="Helical" evidence="6">
    <location>
        <begin position="161"/>
        <end position="181"/>
    </location>
</feature>
<evidence type="ECO:0000256" key="6">
    <source>
        <dbReference type="SAM" id="Phobius"/>
    </source>
</evidence>
<keyword evidence="5 6" id="KW-0472">Membrane</keyword>
<dbReference type="PANTHER" id="PTHR30482">
    <property type="entry name" value="HIGH-AFFINITY BRANCHED-CHAIN AMINO ACID TRANSPORT SYSTEM PERMEASE"/>
    <property type="match status" value="1"/>
</dbReference>
<keyword evidence="8" id="KW-1185">Reference proteome</keyword>
<feature type="transmembrane region" description="Helical" evidence="6">
    <location>
        <begin position="249"/>
        <end position="274"/>
    </location>
</feature>
<dbReference type="InterPro" id="IPR001851">
    <property type="entry name" value="ABC_transp_permease"/>
</dbReference>
<feature type="transmembrane region" description="Helical" evidence="6">
    <location>
        <begin position="208"/>
        <end position="229"/>
    </location>
</feature>
<dbReference type="RefSeq" id="WP_119441612.1">
    <property type="nucleotide sequence ID" value="NZ_CP170494.1"/>
</dbReference>
<name>A0ABX9MW72_9BURK</name>
<keyword evidence="3 6" id="KW-0812">Transmembrane</keyword>
<feature type="transmembrane region" description="Helical" evidence="6">
    <location>
        <begin position="83"/>
        <end position="103"/>
    </location>
</feature>
<comment type="subcellular location">
    <subcellularLocation>
        <location evidence="1">Cell membrane</location>
        <topology evidence="1">Multi-pass membrane protein</topology>
    </subcellularLocation>
</comment>
<dbReference type="PANTHER" id="PTHR30482:SF17">
    <property type="entry name" value="ABC TRANSPORTER ATP-BINDING PROTEIN"/>
    <property type="match status" value="1"/>
</dbReference>
<evidence type="ECO:0000256" key="5">
    <source>
        <dbReference type="ARBA" id="ARBA00023136"/>
    </source>
</evidence>
<keyword evidence="2" id="KW-1003">Cell membrane</keyword>
<evidence type="ECO:0000313" key="8">
    <source>
        <dbReference type="Proteomes" id="UP000266483"/>
    </source>
</evidence>
<evidence type="ECO:0000256" key="4">
    <source>
        <dbReference type="ARBA" id="ARBA00022989"/>
    </source>
</evidence>
<keyword evidence="4 6" id="KW-1133">Transmembrane helix</keyword>
<gene>
    <name evidence="7" type="ORF">CJO09_06325</name>
</gene>
<feature type="transmembrane region" description="Helical" evidence="6">
    <location>
        <begin position="295"/>
        <end position="313"/>
    </location>
</feature>
<dbReference type="InterPro" id="IPR043428">
    <property type="entry name" value="LivM-like"/>
</dbReference>
<evidence type="ECO:0000313" key="7">
    <source>
        <dbReference type="EMBL" id="RII83220.1"/>
    </source>
</evidence>
<feature type="transmembrane region" description="Helical" evidence="6">
    <location>
        <begin position="54"/>
        <end position="71"/>
    </location>
</feature>
<dbReference type="Pfam" id="PF02653">
    <property type="entry name" value="BPD_transp_2"/>
    <property type="match status" value="1"/>
</dbReference>
<evidence type="ECO:0000256" key="1">
    <source>
        <dbReference type="ARBA" id="ARBA00004651"/>
    </source>
</evidence>
<accession>A0ABX9MW72</accession>
<protein>
    <submittedName>
        <fullName evidence="7">Branched-chain amino acid ABC transporter permease</fullName>
    </submittedName>
</protein>
<reference evidence="7 8" key="1">
    <citation type="submission" date="2017-08" db="EMBL/GenBank/DDBJ databases">
        <title>Pusillimonas indicus sp. nov., a member of the family Alcaligenaceae isolated from surface seawater.</title>
        <authorList>
            <person name="Li J."/>
        </authorList>
    </citation>
    <scope>NUCLEOTIDE SEQUENCE [LARGE SCALE GENOMIC DNA]</scope>
    <source>
        <strain evidence="7 8">17-4A</strain>
    </source>
</reference>
<comment type="caution">
    <text evidence="7">The sequence shown here is derived from an EMBL/GenBank/DDBJ whole genome shotgun (WGS) entry which is preliminary data.</text>
</comment>
<dbReference type="Proteomes" id="UP000266483">
    <property type="component" value="Unassembled WGS sequence"/>
</dbReference>
<evidence type="ECO:0000256" key="2">
    <source>
        <dbReference type="ARBA" id="ARBA00022475"/>
    </source>
</evidence>
<evidence type="ECO:0000256" key="3">
    <source>
        <dbReference type="ARBA" id="ARBA00022692"/>
    </source>
</evidence>
<proteinExistence type="predicted"/>
<feature type="transmembrane region" description="Helical" evidence="6">
    <location>
        <begin position="29"/>
        <end position="49"/>
    </location>
</feature>
<feature type="transmembrane region" description="Helical" evidence="6">
    <location>
        <begin position="110"/>
        <end position="127"/>
    </location>
</feature>
<sequence>MRFVLRAILLLVLLAVVLALPSFASTYYLSLVIKIMIYALFALSLQLLVGCTGLVSLGHSAFFGIAAYFVTLLSPESGAGNMLWLLPGAVVATMVYAAVTGALALRTKGVYFIMVTLAFAQMAYYVFHDTALGGGTDGIYLYFRPEIRLGDWVVLNIDDQFVFYVFTLACMLLTWLFLSLLMRSRFGAALTGIRVNEQRMRAAGFSTFKYKLTAYVIGCGLAGVAGFLYAAKDGYVNPELLAWEQSGLVLLMVILGGMGRLWGAILGAIALTLLQEVFQSHALFGDFASRWHLTFGLAIIALVAVLPQGLAGLPEQLRNRRRAKSIVPASAQ</sequence>